<feature type="compositionally biased region" description="Low complexity" evidence="1">
    <location>
        <begin position="275"/>
        <end position="289"/>
    </location>
</feature>
<feature type="compositionally biased region" description="Basic and acidic residues" evidence="1">
    <location>
        <begin position="21"/>
        <end position="47"/>
    </location>
</feature>
<dbReference type="PANTHER" id="PTHR28186">
    <property type="entry name" value="MEIOTICALLY UP-REGULATED GENE 9 PROTEIN"/>
    <property type="match status" value="1"/>
</dbReference>
<sequence>MDQGPQSPGARSHGSRTFSFRSDKSGGSKPKEDLHDSPRDKQRRDSIWKSNSKANPNAALSEAQPGVNAIFEDTTITPLRGIQHKDTAGNVITDPDLSNPTRPRLERPLDTIKAFERAIDNGYKRKSGYQRSESYEQGTQYGGSRRNSAYGEFTLPVQRPTLANRLRAGYEGMSPNRFSNGNGGGYYGGQRDSYGPGPSGPPRRYPAQRMQSEPMMYGGGPRTYPHGHQPSQDTMNTAMTNGSDSTGPWANSTDPSSENSSVERGPSAQKPHGEYPPNNYGHNGYQNGYGPPGGFQGPIPEEGGHYPMGGGAPPVQPPSAARRPIPLGNTTSDTVPDLPSTKRPEPEKRKSWLKRRFSKKD</sequence>
<evidence type="ECO:0000313" key="2">
    <source>
        <dbReference type="EMBL" id="KAK4499477.1"/>
    </source>
</evidence>
<feature type="compositionally biased region" description="Basic residues" evidence="1">
    <location>
        <begin position="351"/>
        <end position="361"/>
    </location>
</feature>
<name>A0ABR0EDC8_ZASCE</name>
<keyword evidence="3" id="KW-1185">Reference proteome</keyword>
<dbReference type="PANTHER" id="PTHR28186:SF1">
    <property type="entry name" value="MEIOTICALLY UP-REGULATED GENE 9 PROTEIN"/>
    <property type="match status" value="1"/>
</dbReference>
<feature type="region of interest" description="Disordered" evidence="1">
    <location>
        <begin position="123"/>
        <end position="361"/>
    </location>
</feature>
<accession>A0ABR0EDC8</accession>
<feature type="region of interest" description="Disordered" evidence="1">
    <location>
        <begin position="81"/>
        <end position="110"/>
    </location>
</feature>
<evidence type="ECO:0000313" key="3">
    <source>
        <dbReference type="Proteomes" id="UP001305779"/>
    </source>
</evidence>
<evidence type="ECO:0000256" key="1">
    <source>
        <dbReference type="SAM" id="MobiDB-lite"/>
    </source>
</evidence>
<dbReference type="InterPro" id="IPR018809">
    <property type="entry name" value="DUF2406"/>
</dbReference>
<gene>
    <name evidence="2" type="ORF">PRZ48_009992</name>
</gene>
<dbReference type="EMBL" id="JAXOVC010000007">
    <property type="protein sequence ID" value="KAK4499477.1"/>
    <property type="molecule type" value="Genomic_DNA"/>
</dbReference>
<feature type="compositionally biased region" description="Polar residues" evidence="1">
    <location>
        <begin position="129"/>
        <end position="139"/>
    </location>
</feature>
<feature type="compositionally biased region" description="Polar residues" evidence="1">
    <location>
        <begin position="229"/>
        <end position="262"/>
    </location>
</feature>
<dbReference type="Pfam" id="PF10295">
    <property type="entry name" value="DUF2406"/>
    <property type="match status" value="1"/>
</dbReference>
<dbReference type="Proteomes" id="UP001305779">
    <property type="component" value="Unassembled WGS sequence"/>
</dbReference>
<protein>
    <submittedName>
        <fullName evidence="2">Uncharacterized protein</fullName>
    </submittedName>
</protein>
<feature type="compositionally biased region" description="Basic and acidic residues" evidence="1">
    <location>
        <begin position="340"/>
        <end position="350"/>
    </location>
</feature>
<comment type="caution">
    <text evidence="2">The sequence shown here is derived from an EMBL/GenBank/DDBJ whole genome shotgun (WGS) entry which is preliminary data.</text>
</comment>
<feature type="region of interest" description="Disordered" evidence="1">
    <location>
        <begin position="1"/>
        <end position="67"/>
    </location>
</feature>
<reference evidence="2 3" key="1">
    <citation type="journal article" date="2023" name="G3 (Bethesda)">
        <title>A chromosome-level genome assembly of Zasmidium syzygii isolated from banana leaves.</title>
        <authorList>
            <person name="van Westerhoven A.C."/>
            <person name="Mehrabi R."/>
            <person name="Talebi R."/>
            <person name="Steentjes M.B.F."/>
            <person name="Corcolon B."/>
            <person name="Chong P.A."/>
            <person name="Kema G.H.J."/>
            <person name="Seidl M.F."/>
        </authorList>
    </citation>
    <scope>NUCLEOTIDE SEQUENCE [LARGE SCALE GENOMIC DNA]</scope>
    <source>
        <strain evidence="2 3">P124</strain>
    </source>
</reference>
<proteinExistence type="predicted"/>
<organism evidence="2 3">
    <name type="scientific">Zasmidium cellare</name>
    <name type="common">Wine cellar mold</name>
    <name type="synonym">Racodium cellare</name>
    <dbReference type="NCBI Taxonomy" id="395010"/>
    <lineage>
        <taxon>Eukaryota</taxon>
        <taxon>Fungi</taxon>
        <taxon>Dikarya</taxon>
        <taxon>Ascomycota</taxon>
        <taxon>Pezizomycotina</taxon>
        <taxon>Dothideomycetes</taxon>
        <taxon>Dothideomycetidae</taxon>
        <taxon>Mycosphaerellales</taxon>
        <taxon>Mycosphaerellaceae</taxon>
        <taxon>Zasmidium</taxon>
    </lineage>
</organism>